<evidence type="ECO:0000256" key="1">
    <source>
        <dbReference type="SAM" id="MobiDB-lite"/>
    </source>
</evidence>
<evidence type="ECO:0000313" key="3">
    <source>
        <dbReference type="Proteomes" id="UP000298327"/>
    </source>
</evidence>
<name>A0A4Y9XZ55_9AGAM</name>
<dbReference type="AlphaFoldDB" id="A0A4Y9XZ55"/>
<feature type="region of interest" description="Disordered" evidence="1">
    <location>
        <begin position="59"/>
        <end position="166"/>
    </location>
</feature>
<reference evidence="2 3" key="1">
    <citation type="submission" date="2019-02" db="EMBL/GenBank/DDBJ databases">
        <title>Genome sequencing of the rare red list fungi Dentipellis fragilis.</title>
        <authorList>
            <person name="Buettner E."/>
            <person name="Kellner H."/>
        </authorList>
    </citation>
    <scope>NUCLEOTIDE SEQUENCE [LARGE SCALE GENOMIC DNA]</scope>
    <source>
        <strain evidence="2 3">DSM 105465</strain>
    </source>
</reference>
<sequence length="326" mass="35583">MLAVEWDAQDAARRRHKPKASTIHGWLCKMRGTLMGNESVRREGRYEMKEARAIRTYMKQRSKQQKKQAGGFSLFGLGGGSSRPRSRGSSRRHAVSLSRGSRHSGSQKKSSTALVPYAQRGQAKRQQSDRRRLLQAGGQEGEQWKQTPCEARAPAAPQPDAATTAGEATVGEEMIVALRVDGCTSVYFTTAYDNRRAFPCTLQHRPQDVVAEDMSGTYESRQISVSLVELYITWRHSRNPRGTAANGTLGSCVTTTTGSSVPYTEAASIDQANSDEEAAALLLGLRALCASVRSGNGSRNSRRCSSLETTEVHTASGPHLRLLDTP</sequence>
<feature type="region of interest" description="Disordered" evidence="1">
    <location>
        <begin position="1"/>
        <end position="21"/>
    </location>
</feature>
<accession>A0A4Y9XZ55</accession>
<proteinExistence type="predicted"/>
<organism evidence="2 3">
    <name type="scientific">Dentipellis fragilis</name>
    <dbReference type="NCBI Taxonomy" id="205917"/>
    <lineage>
        <taxon>Eukaryota</taxon>
        <taxon>Fungi</taxon>
        <taxon>Dikarya</taxon>
        <taxon>Basidiomycota</taxon>
        <taxon>Agaricomycotina</taxon>
        <taxon>Agaricomycetes</taxon>
        <taxon>Russulales</taxon>
        <taxon>Hericiaceae</taxon>
        <taxon>Dentipellis</taxon>
    </lineage>
</organism>
<keyword evidence="3" id="KW-1185">Reference proteome</keyword>
<dbReference type="EMBL" id="SEOQ01001093">
    <property type="protein sequence ID" value="TFY53879.1"/>
    <property type="molecule type" value="Genomic_DNA"/>
</dbReference>
<protein>
    <submittedName>
        <fullName evidence="2">Uncharacterized protein</fullName>
    </submittedName>
</protein>
<feature type="compositionally biased region" description="Low complexity" evidence="1">
    <location>
        <begin position="294"/>
        <end position="306"/>
    </location>
</feature>
<dbReference type="Proteomes" id="UP000298327">
    <property type="component" value="Unassembled WGS sequence"/>
</dbReference>
<comment type="caution">
    <text evidence="2">The sequence shown here is derived from an EMBL/GenBank/DDBJ whole genome shotgun (WGS) entry which is preliminary data.</text>
</comment>
<feature type="compositionally biased region" description="Basic residues" evidence="1">
    <location>
        <begin position="84"/>
        <end position="106"/>
    </location>
</feature>
<dbReference type="OrthoDB" id="3256715at2759"/>
<evidence type="ECO:0000313" key="2">
    <source>
        <dbReference type="EMBL" id="TFY53879.1"/>
    </source>
</evidence>
<gene>
    <name evidence="2" type="ORF">EVG20_g9934</name>
</gene>
<feature type="region of interest" description="Disordered" evidence="1">
    <location>
        <begin position="294"/>
        <end position="326"/>
    </location>
</feature>
<feature type="compositionally biased region" description="Low complexity" evidence="1">
    <location>
        <begin position="151"/>
        <end position="166"/>
    </location>
</feature>